<organism evidence="2 3">
    <name type="scientific">Cirrhinus molitorella</name>
    <name type="common">mud carp</name>
    <dbReference type="NCBI Taxonomy" id="172907"/>
    <lineage>
        <taxon>Eukaryota</taxon>
        <taxon>Metazoa</taxon>
        <taxon>Chordata</taxon>
        <taxon>Craniata</taxon>
        <taxon>Vertebrata</taxon>
        <taxon>Euteleostomi</taxon>
        <taxon>Actinopterygii</taxon>
        <taxon>Neopterygii</taxon>
        <taxon>Teleostei</taxon>
        <taxon>Ostariophysi</taxon>
        <taxon>Cypriniformes</taxon>
        <taxon>Cyprinidae</taxon>
        <taxon>Labeoninae</taxon>
        <taxon>Labeonini</taxon>
        <taxon>Cirrhinus</taxon>
    </lineage>
</organism>
<proteinExistence type="predicted"/>
<evidence type="ECO:0000256" key="1">
    <source>
        <dbReference type="SAM" id="Phobius"/>
    </source>
</evidence>
<gene>
    <name evidence="2" type="ORF">QQF64_015262</name>
</gene>
<name>A0ABR3NV68_9TELE</name>
<comment type="caution">
    <text evidence="2">The sequence shown here is derived from an EMBL/GenBank/DDBJ whole genome shotgun (WGS) entry which is preliminary data.</text>
</comment>
<sequence>MVRPSSSQNTCNWIMALLALWSVVSLIVIVVWATWPPLAGVTQCRAAQQALIEKMEGAKVMKEKSQEVLKSALKLNLENQTKLEEELGSLLKYQRETNASLTESLRLQIILKENVTALENQRLMHQSEHAKLFSEMVQREALIEILWVNLTSVSHHLDSCAALRDATSSQQVAAESQRKACESKTTYLVKQVDNCKVNVTAATKPASADLSPA</sequence>
<evidence type="ECO:0000313" key="3">
    <source>
        <dbReference type="Proteomes" id="UP001558613"/>
    </source>
</evidence>
<keyword evidence="1" id="KW-0472">Membrane</keyword>
<evidence type="ECO:0000313" key="2">
    <source>
        <dbReference type="EMBL" id="KAL1280662.1"/>
    </source>
</evidence>
<protein>
    <submittedName>
        <fullName evidence="2">Uncharacterized protein</fullName>
    </submittedName>
</protein>
<feature type="transmembrane region" description="Helical" evidence="1">
    <location>
        <begin position="12"/>
        <end position="35"/>
    </location>
</feature>
<keyword evidence="3" id="KW-1185">Reference proteome</keyword>
<dbReference type="Proteomes" id="UP001558613">
    <property type="component" value="Unassembled WGS sequence"/>
</dbReference>
<keyword evidence="1" id="KW-1133">Transmembrane helix</keyword>
<reference evidence="2 3" key="1">
    <citation type="submission" date="2023-09" db="EMBL/GenBank/DDBJ databases">
        <authorList>
            <person name="Wang M."/>
        </authorList>
    </citation>
    <scope>NUCLEOTIDE SEQUENCE [LARGE SCALE GENOMIC DNA]</scope>
    <source>
        <strain evidence="2">GT-2023</strain>
        <tissue evidence="2">Liver</tissue>
    </source>
</reference>
<dbReference type="EMBL" id="JAYMGO010000002">
    <property type="protein sequence ID" value="KAL1280662.1"/>
    <property type="molecule type" value="Genomic_DNA"/>
</dbReference>
<accession>A0ABR3NV68</accession>
<keyword evidence="1" id="KW-0812">Transmembrane</keyword>